<dbReference type="GO" id="GO:0016020">
    <property type="term" value="C:membrane"/>
    <property type="evidence" value="ECO:0007669"/>
    <property type="project" value="InterPro"/>
</dbReference>
<dbReference type="GO" id="GO:0000155">
    <property type="term" value="F:phosphorelay sensor kinase activity"/>
    <property type="evidence" value="ECO:0007669"/>
    <property type="project" value="InterPro"/>
</dbReference>
<name>A0A6I6G8A5_9BACT</name>
<feature type="transmembrane region" description="Helical" evidence="1">
    <location>
        <begin position="39"/>
        <end position="57"/>
    </location>
</feature>
<feature type="domain" description="Signal transduction histidine kinase internal region" evidence="2">
    <location>
        <begin position="159"/>
        <end position="237"/>
    </location>
</feature>
<proteinExistence type="predicted"/>
<keyword evidence="1" id="KW-0472">Membrane</keyword>
<dbReference type="AlphaFoldDB" id="A0A6I6G8A5"/>
<keyword evidence="4" id="KW-1185">Reference proteome</keyword>
<evidence type="ECO:0000313" key="4">
    <source>
        <dbReference type="Proteomes" id="UP000426027"/>
    </source>
</evidence>
<evidence type="ECO:0000256" key="1">
    <source>
        <dbReference type="SAM" id="Phobius"/>
    </source>
</evidence>
<evidence type="ECO:0000259" key="2">
    <source>
        <dbReference type="Pfam" id="PF06580"/>
    </source>
</evidence>
<organism evidence="3 4">
    <name type="scientific">Phnomibacter ginsenosidimutans</name>
    <dbReference type="NCBI Taxonomy" id="2676868"/>
    <lineage>
        <taxon>Bacteria</taxon>
        <taxon>Pseudomonadati</taxon>
        <taxon>Bacteroidota</taxon>
        <taxon>Chitinophagia</taxon>
        <taxon>Chitinophagales</taxon>
        <taxon>Chitinophagaceae</taxon>
        <taxon>Phnomibacter</taxon>
    </lineage>
</organism>
<feature type="transmembrane region" description="Helical" evidence="1">
    <location>
        <begin position="78"/>
        <end position="100"/>
    </location>
</feature>
<evidence type="ECO:0000313" key="3">
    <source>
        <dbReference type="EMBL" id="QGW28946.1"/>
    </source>
</evidence>
<dbReference type="InterPro" id="IPR036890">
    <property type="entry name" value="HATPase_C_sf"/>
</dbReference>
<protein>
    <recommendedName>
        <fullName evidence="2">Signal transduction histidine kinase internal region domain-containing protein</fullName>
    </recommendedName>
</protein>
<dbReference type="Pfam" id="PF06580">
    <property type="entry name" value="His_kinase"/>
    <property type="match status" value="1"/>
</dbReference>
<keyword evidence="1" id="KW-0812">Transmembrane</keyword>
<gene>
    <name evidence="3" type="ORF">GLV81_13305</name>
</gene>
<dbReference type="EMBL" id="CP046566">
    <property type="protein sequence ID" value="QGW28946.1"/>
    <property type="molecule type" value="Genomic_DNA"/>
</dbReference>
<keyword evidence="1" id="KW-1133">Transmembrane helix</keyword>
<dbReference type="PANTHER" id="PTHR34220">
    <property type="entry name" value="SENSOR HISTIDINE KINASE YPDA"/>
    <property type="match status" value="1"/>
</dbReference>
<dbReference type="KEGG" id="fls:GLV81_13305"/>
<dbReference type="RefSeq" id="WP_157479299.1">
    <property type="nucleotide sequence ID" value="NZ_CP046566.1"/>
</dbReference>
<dbReference type="InterPro" id="IPR050640">
    <property type="entry name" value="Bact_2-comp_sensor_kinase"/>
</dbReference>
<sequence>MLFFNHKYRYWFALALAVYTYLSTLFCNVYSYFGMDVQWYTALGSIVVITVGTWEAGRLLYPLFHKLPQKEDLIIRNLLVYWMAAGVASGLFTVAVVFAFDRLFHHAPIDLYNPLKLTLTYALLINLLFHLLHAVAYYMERYKNKQLEAEELLRMHTQAELQSIKSQVNPHFLFNNLNVLSALVLKQSQDANHFIEAFSNVYQYILRNQEKELIDLQQELDFLEPYIYLLQHRFPNSIQLNIQIAAEAKQLQVVPVALQMLVENAIKHNIVSPQQPLQIHITSSDKKQLTVANNLQPKRNKAASGNVGLVNIDQRYAITTGKHIAVKNDGQQFSVSIPLIQVHTYAGSYH</sequence>
<reference evidence="3 4" key="1">
    <citation type="submission" date="2019-11" db="EMBL/GenBank/DDBJ databases">
        <authorList>
            <person name="Im W.T."/>
        </authorList>
    </citation>
    <scope>NUCLEOTIDE SEQUENCE [LARGE SCALE GENOMIC DNA]</scope>
    <source>
        <strain evidence="3 4">SB-02</strain>
    </source>
</reference>
<feature type="transmembrane region" description="Helical" evidence="1">
    <location>
        <begin position="120"/>
        <end position="139"/>
    </location>
</feature>
<accession>A0A6I6G8A5</accession>
<dbReference type="PANTHER" id="PTHR34220:SF7">
    <property type="entry name" value="SENSOR HISTIDINE KINASE YPDA"/>
    <property type="match status" value="1"/>
</dbReference>
<dbReference type="Gene3D" id="3.30.565.10">
    <property type="entry name" value="Histidine kinase-like ATPase, C-terminal domain"/>
    <property type="match status" value="1"/>
</dbReference>
<feature type="transmembrane region" description="Helical" evidence="1">
    <location>
        <begin position="12"/>
        <end position="33"/>
    </location>
</feature>
<dbReference type="InterPro" id="IPR010559">
    <property type="entry name" value="Sig_transdc_His_kin_internal"/>
</dbReference>
<dbReference type="Proteomes" id="UP000426027">
    <property type="component" value="Chromosome"/>
</dbReference>